<keyword evidence="4" id="KW-0804">Transcription</keyword>
<comment type="similarity">
    <text evidence="1">Belongs to the LysR transcriptional regulatory family.</text>
</comment>
<gene>
    <name evidence="6" type="ORF">JYB88_15415</name>
</gene>
<dbReference type="InterPro" id="IPR036390">
    <property type="entry name" value="WH_DNA-bd_sf"/>
</dbReference>
<dbReference type="RefSeq" id="WP_207324673.1">
    <property type="nucleotide sequence ID" value="NZ_CP071504.1"/>
</dbReference>
<dbReference type="FunFam" id="1.10.10.10:FF:000001">
    <property type="entry name" value="LysR family transcriptional regulator"/>
    <property type="match status" value="1"/>
</dbReference>
<dbReference type="GO" id="GO:0003700">
    <property type="term" value="F:DNA-binding transcription factor activity"/>
    <property type="evidence" value="ECO:0007669"/>
    <property type="project" value="InterPro"/>
</dbReference>
<dbReference type="PROSITE" id="PS50931">
    <property type="entry name" value="HTH_LYSR"/>
    <property type="match status" value="1"/>
</dbReference>
<protein>
    <submittedName>
        <fullName evidence="6">LysR family transcriptional regulator</fullName>
    </submittedName>
</protein>
<evidence type="ECO:0000313" key="7">
    <source>
        <dbReference type="Proteomes" id="UP000663281"/>
    </source>
</evidence>
<reference evidence="6 7" key="1">
    <citation type="submission" date="2021-03" db="EMBL/GenBank/DDBJ databases">
        <title>Novel species identification of genus Shewanella.</title>
        <authorList>
            <person name="Liu G."/>
            <person name="Zhang Q."/>
        </authorList>
    </citation>
    <scope>NUCLEOTIDE SEQUENCE [LARGE SCALE GENOMIC DNA]</scope>
    <source>
        <strain evidence="6 7">FJAT-53726</strain>
    </source>
</reference>
<name>A0A975AKB6_9GAMM</name>
<keyword evidence="7" id="KW-1185">Reference proteome</keyword>
<feature type="domain" description="HTH lysR-type" evidence="5">
    <location>
        <begin position="1"/>
        <end position="58"/>
    </location>
</feature>
<keyword evidence="2" id="KW-0805">Transcription regulation</keyword>
<dbReference type="SUPFAM" id="SSF53850">
    <property type="entry name" value="Periplasmic binding protein-like II"/>
    <property type="match status" value="1"/>
</dbReference>
<dbReference type="Pfam" id="PF03466">
    <property type="entry name" value="LysR_substrate"/>
    <property type="match status" value="1"/>
</dbReference>
<dbReference type="Gene3D" id="1.10.10.10">
    <property type="entry name" value="Winged helix-like DNA-binding domain superfamily/Winged helix DNA-binding domain"/>
    <property type="match status" value="1"/>
</dbReference>
<evidence type="ECO:0000256" key="2">
    <source>
        <dbReference type="ARBA" id="ARBA00023015"/>
    </source>
</evidence>
<dbReference type="AlphaFoldDB" id="A0A975AKB6"/>
<evidence type="ECO:0000256" key="1">
    <source>
        <dbReference type="ARBA" id="ARBA00009437"/>
    </source>
</evidence>
<dbReference type="Proteomes" id="UP000663281">
    <property type="component" value="Chromosome"/>
</dbReference>
<sequence length="312" mass="34921">MKTEDLALFHRIVESGSLVTAADLLNLPKSTVSRRLQSLEEELNVKLFHRQSRAISLTAAGSLFYQRSLGILSQLDETLIEMTGDDAELSGHLRIQMFPLPETVVLNRLIFRFMALHPKLTVEVIDSTEVVDMVKHNLDVAFLIEQSIEGQDVVAKPVLTTELGFFASPDYLAHHDEPRTLEDIAAHNVALYRLINGKVFNEVEVGTGPDTLKVRVQGNFCTNNLIMAREFALQGKGITYLPTEMCDTYLASGQLRQLLTGYQSHKGECFLVYPSRRFVSLACRRFVDFILQELTPDGKPLSMRVATGAEPI</sequence>
<organism evidence="6 7">
    <name type="scientific">Shewanella cyperi</name>
    <dbReference type="NCBI Taxonomy" id="2814292"/>
    <lineage>
        <taxon>Bacteria</taxon>
        <taxon>Pseudomonadati</taxon>
        <taxon>Pseudomonadota</taxon>
        <taxon>Gammaproteobacteria</taxon>
        <taxon>Alteromonadales</taxon>
        <taxon>Shewanellaceae</taxon>
        <taxon>Shewanella</taxon>
    </lineage>
</organism>
<dbReference type="InterPro" id="IPR036388">
    <property type="entry name" value="WH-like_DNA-bd_sf"/>
</dbReference>
<dbReference type="PANTHER" id="PTHR30537">
    <property type="entry name" value="HTH-TYPE TRANSCRIPTIONAL REGULATOR"/>
    <property type="match status" value="1"/>
</dbReference>
<dbReference type="InterPro" id="IPR000847">
    <property type="entry name" value="LysR_HTH_N"/>
</dbReference>
<dbReference type="InterPro" id="IPR058163">
    <property type="entry name" value="LysR-type_TF_proteobact-type"/>
</dbReference>
<keyword evidence="3" id="KW-0238">DNA-binding</keyword>
<evidence type="ECO:0000256" key="4">
    <source>
        <dbReference type="ARBA" id="ARBA00023163"/>
    </source>
</evidence>
<evidence type="ECO:0000256" key="3">
    <source>
        <dbReference type="ARBA" id="ARBA00023125"/>
    </source>
</evidence>
<evidence type="ECO:0000259" key="5">
    <source>
        <dbReference type="PROSITE" id="PS50931"/>
    </source>
</evidence>
<dbReference type="InterPro" id="IPR005119">
    <property type="entry name" value="LysR_subst-bd"/>
</dbReference>
<evidence type="ECO:0000313" key="6">
    <source>
        <dbReference type="EMBL" id="QSX29566.1"/>
    </source>
</evidence>
<dbReference type="KEGG" id="scyp:JYB88_15415"/>
<dbReference type="Gene3D" id="3.40.190.290">
    <property type="match status" value="1"/>
</dbReference>
<proteinExistence type="inferred from homology"/>
<dbReference type="CDD" id="cd08422">
    <property type="entry name" value="PBP2_CrgA_like"/>
    <property type="match status" value="1"/>
</dbReference>
<dbReference type="EMBL" id="CP071504">
    <property type="protein sequence ID" value="QSX29566.1"/>
    <property type="molecule type" value="Genomic_DNA"/>
</dbReference>
<dbReference type="GO" id="GO:0006351">
    <property type="term" value="P:DNA-templated transcription"/>
    <property type="evidence" value="ECO:0007669"/>
    <property type="project" value="TreeGrafter"/>
</dbReference>
<dbReference type="PANTHER" id="PTHR30537:SF68">
    <property type="entry name" value="TRANSCRIPTIONAL REGULATOR-RELATED"/>
    <property type="match status" value="1"/>
</dbReference>
<dbReference type="Pfam" id="PF00126">
    <property type="entry name" value="HTH_1"/>
    <property type="match status" value="1"/>
</dbReference>
<dbReference type="GO" id="GO:0043565">
    <property type="term" value="F:sequence-specific DNA binding"/>
    <property type="evidence" value="ECO:0007669"/>
    <property type="project" value="TreeGrafter"/>
</dbReference>
<dbReference type="SUPFAM" id="SSF46785">
    <property type="entry name" value="Winged helix' DNA-binding domain"/>
    <property type="match status" value="1"/>
</dbReference>
<accession>A0A975AKB6</accession>